<reference evidence="1" key="1">
    <citation type="journal article" date="2021" name="Genome Biol. Evol.">
        <title>A High-Quality Reference Genome for a Parasitic Bivalve with Doubly Uniparental Inheritance (Bivalvia: Unionida).</title>
        <authorList>
            <person name="Smith C.H."/>
        </authorList>
    </citation>
    <scope>NUCLEOTIDE SEQUENCE</scope>
    <source>
        <strain evidence="1">CHS0354</strain>
    </source>
</reference>
<proteinExistence type="predicted"/>
<dbReference type="Proteomes" id="UP001195483">
    <property type="component" value="Unassembled WGS sequence"/>
</dbReference>
<evidence type="ECO:0000313" key="1">
    <source>
        <dbReference type="EMBL" id="KAK3598321.1"/>
    </source>
</evidence>
<evidence type="ECO:0000313" key="2">
    <source>
        <dbReference type="Proteomes" id="UP001195483"/>
    </source>
</evidence>
<gene>
    <name evidence="1" type="ORF">CHS0354_029230</name>
</gene>
<name>A0AAE0W1T7_9BIVA</name>
<keyword evidence="2" id="KW-1185">Reference proteome</keyword>
<reference evidence="1" key="2">
    <citation type="journal article" date="2021" name="Genome Biol. Evol.">
        <title>Developing a high-quality reference genome for a parasitic bivalve with doubly uniparental inheritance (Bivalvia: Unionida).</title>
        <authorList>
            <person name="Smith C.H."/>
        </authorList>
    </citation>
    <scope>NUCLEOTIDE SEQUENCE</scope>
    <source>
        <strain evidence="1">CHS0354</strain>
        <tissue evidence="1">Mantle</tissue>
    </source>
</reference>
<dbReference type="EMBL" id="JAEAOA010001753">
    <property type="protein sequence ID" value="KAK3598321.1"/>
    <property type="molecule type" value="Genomic_DNA"/>
</dbReference>
<sequence>MDNIDKETLGSIVIKDKMVKIQDRPFFKGISSRTIGEQDKDEDKVPCFSSQRWILCYMLFSANFIAYAHRVNLSLAIVCMVRLPQLDNRSMHGQMNNITLRPAKIVVESNYSLSPPPDTDESESSPCTEIISEAEKEYEVNQTIEALSFS</sequence>
<comment type="caution">
    <text evidence="1">The sequence shown here is derived from an EMBL/GenBank/DDBJ whole genome shotgun (WGS) entry which is preliminary data.</text>
</comment>
<dbReference type="AlphaFoldDB" id="A0AAE0W1T7"/>
<reference evidence="1" key="3">
    <citation type="submission" date="2023-05" db="EMBL/GenBank/DDBJ databases">
        <authorList>
            <person name="Smith C.H."/>
        </authorList>
    </citation>
    <scope>NUCLEOTIDE SEQUENCE</scope>
    <source>
        <strain evidence="1">CHS0354</strain>
        <tissue evidence="1">Mantle</tissue>
    </source>
</reference>
<protein>
    <submittedName>
        <fullName evidence="1">Uncharacterized protein</fullName>
    </submittedName>
</protein>
<organism evidence="1 2">
    <name type="scientific">Potamilus streckersoni</name>
    <dbReference type="NCBI Taxonomy" id="2493646"/>
    <lineage>
        <taxon>Eukaryota</taxon>
        <taxon>Metazoa</taxon>
        <taxon>Spiralia</taxon>
        <taxon>Lophotrochozoa</taxon>
        <taxon>Mollusca</taxon>
        <taxon>Bivalvia</taxon>
        <taxon>Autobranchia</taxon>
        <taxon>Heteroconchia</taxon>
        <taxon>Palaeoheterodonta</taxon>
        <taxon>Unionida</taxon>
        <taxon>Unionoidea</taxon>
        <taxon>Unionidae</taxon>
        <taxon>Ambleminae</taxon>
        <taxon>Lampsilini</taxon>
        <taxon>Potamilus</taxon>
    </lineage>
</organism>
<accession>A0AAE0W1T7</accession>